<evidence type="ECO:0000313" key="3">
    <source>
        <dbReference type="RefSeq" id="XP_011495440.1"/>
    </source>
</evidence>
<dbReference type="GeneID" id="105360273"/>
<organism evidence="2 3">
    <name type="scientific">Ceratosolen solmsi marchali</name>
    <dbReference type="NCBI Taxonomy" id="326594"/>
    <lineage>
        <taxon>Eukaryota</taxon>
        <taxon>Metazoa</taxon>
        <taxon>Ecdysozoa</taxon>
        <taxon>Arthropoda</taxon>
        <taxon>Hexapoda</taxon>
        <taxon>Insecta</taxon>
        <taxon>Pterygota</taxon>
        <taxon>Neoptera</taxon>
        <taxon>Endopterygota</taxon>
        <taxon>Hymenoptera</taxon>
        <taxon>Apocrita</taxon>
        <taxon>Proctotrupomorpha</taxon>
        <taxon>Chalcidoidea</taxon>
        <taxon>Agaonidae</taxon>
        <taxon>Agaoninae</taxon>
        <taxon>Ceratosolen</taxon>
    </lineage>
</organism>
<dbReference type="Proteomes" id="UP000695007">
    <property type="component" value="Unplaced"/>
</dbReference>
<gene>
    <name evidence="3" type="primary">LOC105360273</name>
</gene>
<evidence type="ECO:0000313" key="2">
    <source>
        <dbReference type="Proteomes" id="UP000695007"/>
    </source>
</evidence>
<dbReference type="PANTHER" id="PTHR31996:SF2">
    <property type="entry name" value="COILED-COIL DOMAIN-CONTAINING PROTEIN 115"/>
    <property type="match status" value="1"/>
</dbReference>
<keyword evidence="2" id="KW-1185">Reference proteome</keyword>
<dbReference type="Gene3D" id="1.10.287.3240">
    <property type="match status" value="1"/>
</dbReference>
<sequence>MEHDTDKSLDEICETLDNLMIENLELLDEKLLVTFELEKLLREGHLELAKARYIRGKESIGLLQIPSEETEIQSLFSLETTYVKSDKDANIEIPTFDISLKKSNKGEKEPQNPINWFGVLVPQNLKFAQKHFQDALYLAIKLANIQAQLAKVTSETASFKLLKEAAS</sequence>
<dbReference type="PANTHER" id="PTHR31996">
    <property type="entry name" value="COILED-COIL DOMAIN-CONTAINING PROTEIN 115"/>
    <property type="match status" value="1"/>
</dbReference>
<dbReference type="RefSeq" id="XP_011495440.1">
    <property type="nucleotide sequence ID" value="XM_011497138.1"/>
</dbReference>
<protein>
    <recommendedName>
        <fullName evidence="1">Vacuolar ATPase assembly protein VMA22</fullName>
    </recommendedName>
</protein>
<dbReference type="GO" id="GO:0051082">
    <property type="term" value="F:unfolded protein binding"/>
    <property type="evidence" value="ECO:0007669"/>
    <property type="project" value="TreeGrafter"/>
</dbReference>
<dbReference type="AlphaFoldDB" id="A0AAJ6VLI8"/>
<evidence type="ECO:0000256" key="1">
    <source>
        <dbReference type="ARBA" id="ARBA00093634"/>
    </source>
</evidence>
<dbReference type="Pfam" id="PF21730">
    <property type="entry name" value="Vma22_CCDC115"/>
    <property type="match status" value="1"/>
</dbReference>
<dbReference type="InterPro" id="IPR040357">
    <property type="entry name" value="Vma22/CCDC115"/>
</dbReference>
<reference evidence="3" key="1">
    <citation type="submission" date="2025-08" db="UniProtKB">
        <authorList>
            <consortium name="RefSeq"/>
        </authorList>
    </citation>
    <scope>IDENTIFICATION</scope>
</reference>
<dbReference type="GO" id="GO:0070072">
    <property type="term" value="P:vacuolar proton-transporting V-type ATPase complex assembly"/>
    <property type="evidence" value="ECO:0007669"/>
    <property type="project" value="InterPro"/>
</dbReference>
<dbReference type="KEGG" id="csol:105360273"/>
<proteinExistence type="predicted"/>
<accession>A0AAJ6VLI8</accession>
<name>A0AAJ6VLI8_9HYME</name>